<comment type="caution">
    <text evidence="1">The sequence shown here is derived from an EMBL/GenBank/DDBJ whole genome shotgun (WGS) entry which is preliminary data.</text>
</comment>
<gene>
    <name evidence="1" type="ORF">GDO81_008950</name>
</gene>
<keyword evidence="2" id="KW-1185">Reference proteome</keyword>
<dbReference type="Proteomes" id="UP000824782">
    <property type="component" value="Unassembled WGS sequence"/>
</dbReference>
<proteinExistence type="predicted"/>
<sequence>MSAPFNQISRPPYSARTISFVCILFTHLDNSSRCYVHLNVIPVIGSHDGGEYREGIHQWHHHNAGWGKSLTSACGWRSSLRDGNPVDKIPDESST</sequence>
<organism evidence="1 2">
    <name type="scientific">Engystomops pustulosus</name>
    <name type="common">Tungara frog</name>
    <name type="synonym">Physalaemus pustulosus</name>
    <dbReference type="NCBI Taxonomy" id="76066"/>
    <lineage>
        <taxon>Eukaryota</taxon>
        <taxon>Metazoa</taxon>
        <taxon>Chordata</taxon>
        <taxon>Craniata</taxon>
        <taxon>Vertebrata</taxon>
        <taxon>Euteleostomi</taxon>
        <taxon>Amphibia</taxon>
        <taxon>Batrachia</taxon>
        <taxon>Anura</taxon>
        <taxon>Neobatrachia</taxon>
        <taxon>Hyloidea</taxon>
        <taxon>Leptodactylidae</taxon>
        <taxon>Leiuperinae</taxon>
        <taxon>Engystomops</taxon>
    </lineage>
</organism>
<name>A0AAV7BNX2_ENGPU</name>
<dbReference type="EMBL" id="WNYA01000004">
    <property type="protein sequence ID" value="KAG8573938.1"/>
    <property type="molecule type" value="Genomic_DNA"/>
</dbReference>
<reference evidence="1" key="1">
    <citation type="thesis" date="2020" institute="ProQuest LLC" country="789 East Eisenhower Parkway, Ann Arbor, MI, USA">
        <title>Comparative Genomics and Chromosome Evolution.</title>
        <authorList>
            <person name="Mudd A.B."/>
        </authorList>
    </citation>
    <scope>NUCLEOTIDE SEQUENCE</scope>
    <source>
        <strain evidence="1">237g6f4</strain>
        <tissue evidence="1">Blood</tissue>
    </source>
</reference>
<accession>A0AAV7BNX2</accession>
<protein>
    <submittedName>
        <fullName evidence="1">Uncharacterized protein</fullName>
    </submittedName>
</protein>
<evidence type="ECO:0000313" key="2">
    <source>
        <dbReference type="Proteomes" id="UP000824782"/>
    </source>
</evidence>
<dbReference type="AlphaFoldDB" id="A0AAV7BNX2"/>
<evidence type="ECO:0000313" key="1">
    <source>
        <dbReference type="EMBL" id="KAG8573938.1"/>
    </source>
</evidence>